<sequence length="117" mass="13425">MAQQIEASTKPSFMTRASTFALSKMKVGTPLYSLAYGVAGGIILSGLVYAGRCAYLMCFDHEYYKIQSRKRYYEKQLLFFREQEETNSAHYLASLSAEYDPVATRMPFQPLDAKYRF</sequence>
<dbReference type="OrthoDB" id="383103at2759"/>
<evidence type="ECO:0000313" key="4">
    <source>
        <dbReference type="Proteomes" id="UP001152797"/>
    </source>
</evidence>
<reference evidence="2" key="1">
    <citation type="submission" date="2022-10" db="EMBL/GenBank/DDBJ databases">
        <authorList>
            <person name="Chen Y."/>
            <person name="Dougan E. K."/>
            <person name="Chan C."/>
            <person name="Rhodes N."/>
            <person name="Thang M."/>
        </authorList>
    </citation>
    <scope>NUCLEOTIDE SEQUENCE</scope>
</reference>
<dbReference type="EMBL" id="CAMXCT030003423">
    <property type="protein sequence ID" value="CAL4791680.1"/>
    <property type="molecule type" value="Genomic_DNA"/>
</dbReference>
<accession>A0A9P1D5P1</accession>
<evidence type="ECO:0000256" key="1">
    <source>
        <dbReference type="SAM" id="Phobius"/>
    </source>
</evidence>
<organism evidence="2">
    <name type="scientific">Cladocopium goreaui</name>
    <dbReference type="NCBI Taxonomy" id="2562237"/>
    <lineage>
        <taxon>Eukaryota</taxon>
        <taxon>Sar</taxon>
        <taxon>Alveolata</taxon>
        <taxon>Dinophyceae</taxon>
        <taxon>Suessiales</taxon>
        <taxon>Symbiodiniaceae</taxon>
        <taxon>Cladocopium</taxon>
    </lineage>
</organism>
<keyword evidence="1" id="KW-0812">Transmembrane</keyword>
<keyword evidence="1" id="KW-1133">Transmembrane helix</keyword>
<comment type="caution">
    <text evidence="2">The sequence shown here is derived from an EMBL/GenBank/DDBJ whole genome shotgun (WGS) entry which is preliminary data.</text>
</comment>
<evidence type="ECO:0000313" key="2">
    <source>
        <dbReference type="EMBL" id="CAI4004368.1"/>
    </source>
</evidence>
<gene>
    <name evidence="2" type="ORF">C1SCF055_LOCUS30156</name>
</gene>
<evidence type="ECO:0000313" key="3">
    <source>
        <dbReference type="EMBL" id="CAL4791680.1"/>
    </source>
</evidence>
<proteinExistence type="predicted"/>
<reference evidence="3 4" key="2">
    <citation type="submission" date="2024-05" db="EMBL/GenBank/DDBJ databases">
        <authorList>
            <person name="Chen Y."/>
            <person name="Shah S."/>
            <person name="Dougan E. K."/>
            <person name="Thang M."/>
            <person name="Chan C."/>
        </authorList>
    </citation>
    <scope>NUCLEOTIDE SEQUENCE [LARGE SCALE GENOMIC DNA]</scope>
</reference>
<dbReference type="EMBL" id="CAMXCT010003423">
    <property type="protein sequence ID" value="CAI4004368.1"/>
    <property type="molecule type" value="Genomic_DNA"/>
</dbReference>
<dbReference type="AlphaFoldDB" id="A0A9P1D5P1"/>
<feature type="transmembrane region" description="Helical" evidence="1">
    <location>
        <begin position="34"/>
        <end position="59"/>
    </location>
</feature>
<protein>
    <submittedName>
        <fullName evidence="2">Uncharacterized protein</fullName>
    </submittedName>
</protein>
<name>A0A9P1D5P1_9DINO</name>
<dbReference type="Proteomes" id="UP001152797">
    <property type="component" value="Unassembled WGS sequence"/>
</dbReference>
<keyword evidence="1" id="KW-0472">Membrane</keyword>
<keyword evidence="4" id="KW-1185">Reference proteome</keyword>
<dbReference type="EMBL" id="CAMXCT020003423">
    <property type="protein sequence ID" value="CAL1157743.1"/>
    <property type="molecule type" value="Genomic_DNA"/>
</dbReference>